<evidence type="ECO:0000313" key="2">
    <source>
        <dbReference type="Proteomes" id="UP000755585"/>
    </source>
</evidence>
<comment type="caution">
    <text evidence="1">The sequence shown here is derived from an EMBL/GenBank/DDBJ whole genome shotgun (WGS) entry which is preliminary data.</text>
</comment>
<keyword evidence="2" id="KW-1185">Reference proteome</keyword>
<protein>
    <submittedName>
        <fullName evidence="1">Uncharacterized protein</fullName>
    </submittedName>
</protein>
<gene>
    <name evidence="1" type="ORF">JOF29_008022</name>
</gene>
<accession>A0ABS4UZ69</accession>
<reference evidence="1 2" key="1">
    <citation type="submission" date="2021-03" db="EMBL/GenBank/DDBJ databases">
        <title>Sequencing the genomes of 1000 actinobacteria strains.</title>
        <authorList>
            <person name="Klenk H.-P."/>
        </authorList>
    </citation>
    <scope>NUCLEOTIDE SEQUENCE [LARGE SCALE GENOMIC DNA]</scope>
    <source>
        <strain evidence="1 2">DSM 18824</strain>
    </source>
</reference>
<dbReference type="EMBL" id="JAGINT010000002">
    <property type="protein sequence ID" value="MBP2356912.1"/>
    <property type="molecule type" value="Genomic_DNA"/>
</dbReference>
<name>A0ABS4UZ69_9ACTN</name>
<evidence type="ECO:0000313" key="1">
    <source>
        <dbReference type="EMBL" id="MBP2356912.1"/>
    </source>
</evidence>
<dbReference type="Proteomes" id="UP000755585">
    <property type="component" value="Unassembled WGS sequence"/>
</dbReference>
<sequence length="35" mass="3479">MSFTRVVQVAVGFGIAAAAGNVKAAPVVLFSIASE</sequence>
<organism evidence="1 2">
    <name type="scientific">Kribbella aluminosa</name>
    <dbReference type="NCBI Taxonomy" id="416017"/>
    <lineage>
        <taxon>Bacteria</taxon>
        <taxon>Bacillati</taxon>
        <taxon>Actinomycetota</taxon>
        <taxon>Actinomycetes</taxon>
        <taxon>Propionibacteriales</taxon>
        <taxon>Kribbellaceae</taxon>
        <taxon>Kribbella</taxon>
    </lineage>
</organism>
<proteinExistence type="predicted"/>